<evidence type="ECO:0000313" key="3">
    <source>
        <dbReference type="Proteomes" id="UP001281447"/>
    </source>
</evidence>
<feature type="transmembrane region" description="Helical" evidence="1">
    <location>
        <begin position="93"/>
        <end position="120"/>
    </location>
</feature>
<feature type="transmembrane region" description="Helical" evidence="1">
    <location>
        <begin position="215"/>
        <end position="236"/>
    </location>
</feature>
<protein>
    <submittedName>
        <fullName evidence="2">DUF1646 family protein</fullName>
    </submittedName>
</protein>
<evidence type="ECO:0000313" key="2">
    <source>
        <dbReference type="EMBL" id="MDY0393352.1"/>
    </source>
</evidence>
<dbReference type="EMBL" id="JAWDIP010000003">
    <property type="protein sequence ID" value="MDY0393352.1"/>
    <property type="molecule type" value="Genomic_DNA"/>
</dbReference>
<sequence length="339" mass="36806">MIIGLTIILLLVLFLPFSVKYVEEHLEPFLFLMGIAAALVSNVLDMDLVIKALEDPINITLAVLIAGLIFRWGQDPIEKGILGLSNKIPFKLFLALTVIILGLISSIITAIIAAIVLVVIVSVLRLDRGSEVRLVVLACFSIGLGAALTPIGEPLSTITVSKLNESFFYLFNLIGLDVIIAIILFGILAAFMVKPNKSEDGLYDDTLEKESYKEIIIRALNIYLFVMGLTLLGAGFEPFIEKFLLHLSPLLLYWINMISAVLDNATLAAAEISPSMSGPTIKAILLGLLISGGMLVPGNIPNIISAGKLKIKSSEWAKFGLPVGLIVMAIYFFVILIFH</sequence>
<feature type="transmembrane region" description="Helical" evidence="1">
    <location>
        <begin position="28"/>
        <end position="44"/>
    </location>
</feature>
<dbReference type="RefSeq" id="WP_390356652.1">
    <property type="nucleotide sequence ID" value="NZ_JBHUIZ010000013.1"/>
</dbReference>
<evidence type="ECO:0000256" key="1">
    <source>
        <dbReference type="SAM" id="Phobius"/>
    </source>
</evidence>
<dbReference type="Proteomes" id="UP001281447">
    <property type="component" value="Unassembled WGS sequence"/>
</dbReference>
<keyword evidence="3" id="KW-1185">Reference proteome</keyword>
<feature type="transmembrane region" description="Helical" evidence="1">
    <location>
        <begin position="316"/>
        <end position="338"/>
    </location>
</feature>
<proteinExistence type="predicted"/>
<feature type="transmembrane region" description="Helical" evidence="1">
    <location>
        <begin position="284"/>
        <end position="304"/>
    </location>
</feature>
<feature type="transmembrane region" description="Helical" evidence="1">
    <location>
        <begin position="56"/>
        <end position="73"/>
    </location>
</feature>
<keyword evidence="1" id="KW-0472">Membrane</keyword>
<name>A0ABU5C3Q9_9BACI</name>
<reference evidence="2 3" key="1">
    <citation type="submission" date="2023-10" db="EMBL/GenBank/DDBJ databases">
        <title>Virgibacillus halophilus 5B73C genome.</title>
        <authorList>
            <person name="Miliotis G."/>
            <person name="Sengupta P."/>
            <person name="Hameed A."/>
            <person name="Chuvochina M."/>
            <person name="Mcdonagh F."/>
            <person name="Simpson A.C."/>
            <person name="Singh N.K."/>
            <person name="Rekha P.D."/>
            <person name="Raman K."/>
            <person name="Hugenholtz P."/>
            <person name="Venkateswaran K."/>
        </authorList>
    </citation>
    <scope>NUCLEOTIDE SEQUENCE [LARGE SCALE GENOMIC DNA]</scope>
    <source>
        <strain evidence="2 3">5B73C</strain>
    </source>
</reference>
<feature type="transmembrane region" description="Helical" evidence="1">
    <location>
        <begin position="251"/>
        <end position="272"/>
    </location>
</feature>
<gene>
    <name evidence="2" type="ORF">RWE15_01595</name>
</gene>
<dbReference type="InterPro" id="IPR012443">
    <property type="entry name" value="DUF1646"/>
</dbReference>
<feature type="transmembrane region" description="Helical" evidence="1">
    <location>
        <begin position="167"/>
        <end position="194"/>
    </location>
</feature>
<dbReference type="Pfam" id="PF07854">
    <property type="entry name" value="DUF1646"/>
    <property type="match status" value="1"/>
</dbReference>
<keyword evidence="1" id="KW-0812">Transmembrane</keyword>
<feature type="transmembrane region" description="Helical" evidence="1">
    <location>
        <begin position="132"/>
        <end position="152"/>
    </location>
</feature>
<dbReference type="PIRSF" id="PIRSF019205">
    <property type="entry name" value="DUF1646"/>
    <property type="match status" value="1"/>
</dbReference>
<keyword evidence="1" id="KW-1133">Transmembrane helix</keyword>
<accession>A0ABU5C3Q9</accession>
<comment type="caution">
    <text evidence="2">The sequence shown here is derived from an EMBL/GenBank/DDBJ whole genome shotgun (WGS) entry which is preliminary data.</text>
</comment>
<organism evidence="2 3">
    <name type="scientific">Tigheibacillus halophilus</name>
    <dbReference type="NCBI Taxonomy" id="361280"/>
    <lineage>
        <taxon>Bacteria</taxon>
        <taxon>Bacillati</taxon>
        <taxon>Bacillota</taxon>
        <taxon>Bacilli</taxon>
        <taxon>Bacillales</taxon>
        <taxon>Bacillaceae</taxon>
        <taxon>Tigheibacillus</taxon>
    </lineage>
</organism>